<keyword evidence="3" id="KW-0804">Transcription</keyword>
<gene>
    <name evidence="5" type="ORF">MAE02_47610</name>
</gene>
<dbReference type="PANTHER" id="PTHR30154:SF46">
    <property type="entry name" value="TRANSCRIPTIONAL REGULATORY PROTEIN"/>
    <property type="match status" value="1"/>
</dbReference>
<dbReference type="GO" id="GO:0043200">
    <property type="term" value="P:response to amino acid"/>
    <property type="evidence" value="ECO:0007669"/>
    <property type="project" value="TreeGrafter"/>
</dbReference>
<dbReference type="GO" id="GO:0005829">
    <property type="term" value="C:cytosol"/>
    <property type="evidence" value="ECO:0007669"/>
    <property type="project" value="TreeGrafter"/>
</dbReference>
<comment type="caution">
    <text evidence="5">The sequence shown here is derived from an EMBL/GenBank/DDBJ whole genome shotgun (WGS) entry which is preliminary data.</text>
</comment>
<dbReference type="InterPro" id="IPR036388">
    <property type="entry name" value="WH-like_DNA-bd_sf"/>
</dbReference>
<dbReference type="AlphaFoldDB" id="A0A512BYN2"/>
<dbReference type="GO" id="GO:0006355">
    <property type="term" value="P:regulation of DNA-templated transcription"/>
    <property type="evidence" value="ECO:0007669"/>
    <property type="project" value="UniProtKB-ARBA"/>
</dbReference>
<keyword evidence="2" id="KW-0238">DNA-binding</keyword>
<evidence type="ECO:0000256" key="2">
    <source>
        <dbReference type="ARBA" id="ARBA00023125"/>
    </source>
</evidence>
<dbReference type="Proteomes" id="UP000321085">
    <property type="component" value="Unassembled WGS sequence"/>
</dbReference>
<dbReference type="SUPFAM" id="SSF46785">
    <property type="entry name" value="Winged helix' DNA-binding domain"/>
    <property type="match status" value="1"/>
</dbReference>
<dbReference type="PRINTS" id="PR00033">
    <property type="entry name" value="HTHASNC"/>
</dbReference>
<dbReference type="SMART" id="SM00344">
    <property type="entry name" value="HTH_ASNC"/>
    <property type="match status" value="1"/>
</dbReference>
<evidence type="ECO:0000256" key="3">
    <source>
        <dbReference type="ARBA" id="ARBA00023163"/>
    </source>
</evidence>
<evidence type="ECO:0000259" key="4">
    <source>
        <dbReference type="PROSITE" id="PS50956"/>
    </source>
</evidence>
<dbReference type="Pfam" id="PF13412">
    <property type="entry name" value="HTH_24"/>
    <property type="match status" value="1"/>
</dbReference>
<dbReference type="Gene3D" id="1.10.10.10">
    <property type="entry name" value="Winged helix-like DNA-binding domain superfamily/Winged helix DNA-binding domain"/>
    <property type="match status" value="1"/>
</dbReference>
<keyword evidence="1" id="KW-0805">Transcription regulation</keyword>
<reference evidence="5 6" key="1">
    <citation type="submission" date="2019-07" db="EMBL/GenBank/DDBJ databases">
        <title>Whole genome shotgun sequence of Microvirga aerophila NBRC 106136.</title>
        <authorList>
            <person name="Hosoyama A."/>
            <person name="Uohara A."/>
            <person name="Ohji S."/>
            <person name="Ichikawa N."/>
        </authorList>
    </citation>
    <scope>NUCLEOTIDE SEQUENCE [LARGE SCALE GENOMIC DNA]</scope>
    <source>
        <strain evidence="5 6">NBRC 106136</strain>
    </source>
</reference>
<accession>A0A512BYN2</accession>
<dbReference type="PROSITE" id="PS50956">
    <property type="entry name" value="HTH_ASNC_2"/>
    <property type="match status" value="1"/>
</dbReference>
<proteinExistence type="predicted"/>
<evidence type="ECO:0000256" key="1">
    <source>
        <dbReference type="ARBA" id="ARBA00023015"/>
    </source>
</evidence>
<dbReference type="RefSeq" id="WP_114188686.1">
    <property type="nucleotide sequence ID" value="NZ_BJYU01000087.1"/>
</dbReference>
<dbReference type="Gene3D" id="3.30.70.920">
    <property type="match status" value="1"/>
</dbReference>
<dbReference type="InterPro" id="IPR000485">
    <property type="entry name" value="AsnC-type_HTH_dom"/>
</dbReference>
<dbReference type="InterPro" id="IPR019888">
    <property type="entry name" value="Tscrpt_reg_AsnC-like"/>
</dbReference>
<dbReference type="Pfam" id="PF01037">
    <property type="entry name" value="AsnC_trans_reg"/>
    <property type="match status" value="1"/>
</dbReference>
<dbReference type="CDD" id="cd00090">
    <property type="entry name" value="HTH_ARSR"/>
    <property type="match status" value="1"/>
</dbReference>
<feature type="domain" description="HTH asnC-type" evidence="4">
    <location>
        <begin position="10"/>
        <end position="71"/>
    </location>
</feature>
<dbReference type="InterPro" id="IPR011008">
    <property type="entry name" value="Dimeric_a/b-barrel"/>
</dbReference>
<dbReference type="InterPro" id="IPR036390">
    <property type="entry name" value="WH_DNA-bd_sf"/>
</dbReference>
<dbReference type="EMBL" id="BJYU01000087">
    <property type="protein sequence ID" value="GEO17065.1"/>
    <property type="molecule type" value="Genomic_DNA"/>
</dbReference>
<dbReference type="GO" id="GO:0043565">
    <property type="term" value="F:sequence-specific DNA binding"/>
    <property type="evidence" value="ECO:0007669"/>
    <property type="project" value="InterPro"/>
</dbReference>
<dbReference type="SUPFAM" id="SSF54909">
    <property type="entry name" value="Dimeric alpha+beta barrel"/>
    <property type="match status" value="1"/>
</dbReference>
<dbReference type="InterPro" id="IPR011991">
    <property type="entry name" value="ArsR-like_HTH"/>
</dbReference>
<evidence type="ECO:0000313" key="6">
    <source>
        <dbReference type="Proteomes" id="UP000321085"/>
    </source>
</evidence>
<name>A0A512BYN2_9HYPH</name>
<sequence length="170" mass="18849">MASTLETFTLDAFDLRILEALQQEGRLTNQELAERVGLSASQCSRRRSALEEKGIVKGYRADLAPEALGLGVTVFTHVTLATHNPDNARRFAELVRHLEFALEAHALTGDADYLVKMIVPDLKTLSAVVNEQLLPHESVANVRSAVVLETLKDEARLPLSWIKPTRHGER</sequence>
<protein>
    <submittedName>
        <fullName evidence="5">Transcriptional regulator</fullName>
    </submittedName>
</protein>
<evidence type="ECO:0000313" key="5">
    <source>
        <dbReference type="EMBL" id="GEO17065.1"/>
    </source>
</evidence>
<organism evidence="5 6">
    <name type="scientific">Microvirga aerophila</name>
    <dbReference type="NCBI Taxonomy" id="670291"/>
    <lineage>
        <taxon>Bacteria</taxon>
        <taxon>Pseudomonadati</taxon>
        <taxon>Pseudomonadota</taxon>
        <taxon>Alphaproteobacteria</taxon>
        <taxon>Hyphomicrobiales</taxon>
        <taxon>Methylobacteriaceae</taxon>
        <taxon>Microvirga</taxon>
    </lineage>
</organism>
<dbReference type="OrthoDB" id="9812082at2"/>
<dbReference type="InterPro" id="IPR019887">
    <property type="entry name" value="Tscrpt_reg_AsnC/Lrp_C"/>
</dbReference>
<dbReference type="PANTHER" id="PTHR30154">
    <property type="entry name" value="LEUCINE-RESPONSIVE REGULATORY PROTEIN"/>
    <property type="match status" value="1"/>
</dbReference>
<keyword evidence="6" id="KW-1185">Reference proteome</keyword>